<dbReference type="EMBL" id="LS483254">
    <property type="protein sequence ID" value="SQD92434.1"/>
    <property type="molecule type" value="Genomic_DNA"/>
</dbReference>
<accession>A0A2X3MKM0</accession>
<sequence>MPRTVAFLFDSGGEDLVGRARTASAKALLRRIVTHPQVDEVVVATPRPEAWMGGGVEVEPDPPGPWAFGARFSALIRKFRPERLLYFSAGSAFLLPDPLLDRFITAAPTGSAYAVLNNFYSTDFALLAPPAALGDLTRDNPIGTRLWGAGYACYELPRSAGTQFDIDTPGELQFLALHPSLPPELRDVLAVVSTARAQQVLEVLVDPEKELVLLGRIGAHLAHHLEREAACRTRILSEERGMESSGRAERGAVRSLVGALAHGRTATELVELLSQFGDAVVWDTRVLMAHLGFWPPPGERFASDLLDPTGLTNPVLRELTAACAGAAVPFLLGGHALVSGGMYLALELAWTNADRAVRFRPLPFPD</sequence>
<gene>
    <name evidence="1" type="ORF">BARAN1_0409</name>
</gene>
<dbReference type="Proteomes" id="UP000249818">
    <property type="component" value="Chromosome BARAN1"/>
</dbReference>
<dbReference type="KEGG" id="bana:BARAN1_0409"/>
<protein>
    <submittedName>
        <fullName evidence="1">Uncharacterized protein</fullName>
    </submittedName>
</protein>
<evidence type="ECO:0000313" key="1">
    <source>
        <dbReference type="EMBL" id="SQD92434.1"/>
    </source>
</evidence>
<keyword evidence="2" id="KW-1185">Reference proteome</keyword>
<organism evidence="1 2">
    <name type="scientific">Candidatus Bipolaricaulis anaerobius</name>
    <dbReference type="NCBI Taxonomy" id="2026885"/>
    <lineage>
        <taxon>Bacteria</taxon>
        <taxon>Candidatus Bipolaricaulota</taxon>
        <taxon>Candidatus Bipolaricaulia</taxon>
        <taxon>Candidatus Bipolaricaulales</taxon>
        <taxon>Candidatus Bipolaricaulaceae</taxon>
        <taxon>Candidatus Bipolaricaulis</taxon>
    </lineage>
</organism>
<reference evidence="2" key="1">
    <citation type="submission" date="2018-05" db="EMBL/GenBank/DDBJ databases">
        <authorList>
            <person name="Hao L."/>
        </authorList>
    </citation>
    <scope>NUCLEOTIDE SEQUENCE [LARGE SCALE GENOMIC DNA]</scope>
</reference>
<dbReference type="OrthoDB" id="2380320at2"/>
<proteinExistence type="predicted"/>
<dbReference type="AlphaFoldDB" id="A0A2X3MKM0"/>
<evidence type="ECO:0000313" key="2">
    <source>
        <dbReference type="Proteomes" id="UP000249818"/>
    </source>
</evidence>
<dbReference type="RefSeq" id="WP_122030654.1">
    <property type="nucleotide sequence ID" value="NZ_LS483254.1"/>
</dbReference>
<name>A0A2X3MKM0_9BACT</name>